<reference evidence="1 2" key="1">
    <citation type="submission" date="2019-06" db="EMBL/GenBank/DDBJ databases">
        <authorList>
            <person name="Broberg M."/>
        </authorList>
    </citation>
    <scope>NUCLEOTIDE SEQUENCE [LARGE SCALE GENOMIC DNA]</scope>
</reference>
<evidence type="ECO:0000313" key="1">
    <source>
        <dbReference type="EMBL" id="VUC31088.1"/>
    </source>
</evidence>
<dbReference type="Proteomes" id="UP000766486">
    <property type="component" value="Unassembled WGS sequence"/>
</dbReference>
<evidence type="ECO:0000313" key="2">
    <source>
        <dbReference type="Proteomes" id="UP000766486"/>
    </source>
</evidence>
<keyword evidence="2" id="KW-1185">Reference proteome</keyword>
<gene>
    <name evidence="1" type="ORF">CLO192961_LOCUS299332</name>
</gene>
<sequence>MTLGKNQITAGSAHDPVNNLVRNEVGVKHECALFIKVRLLVLQDRRFHKFGVNSRDMLELCAECLMESPDGTFAAGVVAGIGHSYE</sequence>
<name>A0ABY6UIW4_BIOOC</name>
<proteinExistence type="predicted"/>
<organism evidence="1 2">
    <name type="scientific">Bionectria ochroleuca</name>
    <name type="common">Gliocladium roseum</name>
    <dbReference type="NCBI Taxonomy" id="29856"/>
    <lineage>
        <taxon>Eukaryota</taxon>
        <taxon>Fungi</taxon>
        <taxon>Dikarya</taxon>
        <taxon>Ascomycota</taxon>
        <taxon>Pezizomycotina</taxon>
        <taxon>Sordariomycetes</taxon>
        <taxon>Hypocreomycetidae</taxon>
        <taxon>Hypocreales</taxon>
        <taxon>Bionectriaceae</taxon>
        <taxon>Clonostachys</taxon>
    </lineage>
</organism>
<protein>
    <submittedName>
        <fullName evidence="1">Uncharacterized protein</fullName>
    </submittedName>
</protein>
<accession>A0ABY6UIW4</accession>
<comment type="caution">
    <text evidence="1">The sequence shown here is derived from an EMBL/GenBank/DDBJ whole genome shotgun (WGS) entry which is preliminary data.</text>
</comment>
<dbReference type="EMBL" id="CABFNS010000829">
    <property type="protein sequence ID" value="VUC31088.1"/>
    <property type="molecule type" value="Genomic_DNA"/>
</dbReference>